<sequence>MEEDIPLPGGMLSKTPHNAPTSAPVAARAIRHRKGRAPEKITETSRHSQGRRTEKNSIRDAAFESRSRGGPDPGHPAPPGAP</sequence>
<evidence type="ECO:0000313" key="2">
    <source>
        <dbReference type="EMBL" id="GHI80813.1"/>
    </source>
</evidence>
<dbReference type="Proteomes" id="UP000608522">
    <property type="component" value="Unassembled WGS sequence"/>
</dbReference>
<evidence type="ECO:0000256" key="1">
    <source>
        <dbReference type="SAM" id="MobiDB-lite"/>
    </source>
</evidence>
<protein>
    <submittedName>
        <fullName evidence="2">Uncharacterized protein</fullName>
    </submittedName>
</protein>
<evidence type="ECO:0000313" key="3">
    <source>
        <dbReference type="Proteomes" id="UP000608522"/>
    </source>
</evidence>
<keyword evidence="3" id="KW-1185">Reference proteome</keyword>
<reference evidence="3" key="1">
    <citation type="submission" date="2023-07" db="EMBL/GenBank/DDBJ databases">
        <title>Whole genome shotgun sequence of Streptomyces spororaveus NBRC 15456.</title>
        <authorList>
            <person name="Komaki H."/>
            <person name="Tamura T."/>
        </authorList>
    </citation>
    <scope>NUCLEOTIDE SEQUENCE [LARGE SCALE GENOMIC DNA]</scope>
    <source>
        <strain evidence="3">NBRC 15456</strain>
    </source>
</reference>
<dbReference type="EMBL" id="BNED01000005">
    <property type="protein sequence ID" value="GHI80813.1"/>
    <property type="molecule type" value="Genomic_DNA"/>
</dbReference>
<organism evidence="2 3">
    <name type="scientific">Streptomyces spororaveus</name>
    <dbReference type="NCBI Taxonomy" id="284039"/>
    <lineage>
        <taxon>Bacteria</taxon>
        <taxon>Bacillati</taxon>
        <taxon>Actinomycetota</taxon>
        <taxon>Actinomycetes</taxon>
        <taxon>Kitasatosporales</taxon>
        <taxon>Streptomycetaceae</taxon>
        <taxon>Streptomyces</taxon>
    </lineage>
</organism>
<proteinExistence type="predicted"/>
<comment type="caution">
    <text evidence="2">The sequence shown here is derived from an EMBL/GenBank/DDBJ whole genome shotgun (WGS) entry which is preliminary data.</text>
</comment>
<feature type="region of interest" description="Disordered" evidence="1">
    <location>
        <begin position="1"/>
        <end position="82"/>
    </location>
</feature>
<feature type="compositionally biased region" description="Pro residues" evidence="1">
    <location>
        <begin position="73"/>
        <end position="82"/>
    </location>
</feature>
<feature type="compositionally biased region" description="Basic and acidic residues" evidence="1">
    <location>
        <begin position="36"/>
        <end position="69"/>
    </location>
</feature>
<gene>
    <name evidence="2" type="ORF">Sspor_63740</name>
</gene>
<name>A0ABQ3TKA0_9ACTN</name>
<accession>A0ABQ3TKA0</accession>